<organism evidence="1 2">
    <name type="scientific">Tannerella sp. oral taxon BU063 isolate Cell 1/3</name>
    <dbReference type="NCBI Taxonomy" id="1411022"/>
    <lineage>
        <taxon>Bacteria</taxon>
        <taxon>Pseudomonadati</taxon>
        <taxon>Bacteroidota</taxon>
        <taxon>Bacteroidia</taxon>
        <taxon>Bacteroidales</taxon>
        <taxon>Tannerellaceae</taxon>
        <taxon>Tannerella</taxon>
    </lineage>
</organism>
<comment type="caution">
    <text evidence="1">The sequence shown here is derived from an EMBL/GenBank/DDBJ whole genome shotgun (WGS) entry which is preliminary data.</text>
</comment>
<gene>
    <name evidence="1" type="ORF">T230_13345</name>
</gene>
<dbReference type="PATRIC" id="fig|1411022.3.peg.1728"/>
<accession>W2CIN6</accession>
<dbReference type="Proteomes" id="UP000034982">
    <property type="component" value="Unassembled WGS sequence"/>
</dbReference>
<evidence type="ECO:0000313" key="1">
    <source>
        <dbReference type="EMBL" id="ETK06322.1"/>
    </source>
</evidence>
<evidence type="ECO:0000313" key="2">
    <source>
        <dbReference type="Proteomes" id="UP000034982"/>
    </source>
</evidence>
<dbReference type="AlphaFoldDB" id="W2CIN6"/>
<name>W2CIN6_9BACT</name>
<proteinExistence type="predicted"/>
<protein>
    <submittedName>
        <fullName evidence="1">Uncharacterized protein</fullName>
    </submittedName>
</protein>
<dbReference type="EMBL" id="AYYE01001194">
    <property type="protein sequence ID" value="ETK06322.1"/>
    <property type="molecule type" value="Genomic_DNA"/>
</dbReference>
<sequence length="124" mass="12943">MNGIRGTANDASFTANGALKGQDTQVDAAVQLLNNARVCVTGNVDDATGNIGDAASGDGGNLKTNALIVVPHSSRFTLRTFGNFKANMAHLRADSAENKNVLYTAAAFQDPATDIMLKSTSNVW</sequence>
<reference evidence="1 2" key="1">
    <citation type="submission" date="2013-11" db="EMBL/GenBank/DDBJ databases">
        <title>Single cell genomics of uncultured Tannerella BU063 (oral taxon 286).</title>
        <authorList>
            <person name="Beall C.J."/>
            <person name="Campbell A.G."/>
            <person name="Griffen A.L."/>
            <person name="Podar M."/>
            <person name="Leys E.J."/>
        </authorList>
    </citation>
    <scope>NUCLEOTIDE SEQUENCE [LARGE SCALE GENOMIC DNA]</scope>
    <source>
        <strain evidence="1">Cell 1/3</strain>
    </source>
</reference>